<dbReference type="GO" id="GO:0071281">
    <property type="term" value="P:cellular response to iron ion"/>
    <property type="evidence" value="ECO:0007669"/>
    <property type="project" value="UniProtKB-ARBA"/>
</dbReference>
<evidence type="ECO:0000256" key="1">
    <source>
        <dbReference type="ARBA" id="ARBA00004141"/>
    </source>
</evidence>
<comment type="caution">
    <text evidence="9">The sequence shown here is derived from an EMBL/GenBank/DDBJ whole genome shotgun (WGS) entry which is preliminary data.</text>
</comment>
<keyword evidence="3" id="KW-0406">Ion transport</keyword>
<protein>
    <recommendedName>
        <fullName evidence="11">Iron ABC transporter permease</fullName>
    </recommendedName>
</protein>
<evidence type="ECO:0000256" key="2">
    <source>
        <dbReference type="ARBA" id="ARBA00008034"/>
    </source>
</evidence>
<proteinExistence type="inferred from homology"/>
<evidence type="ECO:0000313" key="9">
    <source>
        <dbReference type="EMBL" id="OLQ92639.1"/>
    </source>
</evidence>
<dbReference type="AlphaFoldDB" id="A0A1Q9HP61"/>
<dbReference type="STRING" id="1381081.BIY22_15035"/>
<feature type="transmembrane region" description="Helical" evidence="8">
    <location>
        <begin position="58"/>
        <end position="82"/>
    </location>
</feature>
<evidence type="ECO:0000256" key="7">
    <source>
        <dbReference type="RuleBase" id="RU003943"/>
    </source>
</evidence>
<dbReference type="InterPro" id="IPR001626">
    <property type="entry name" value="ABC_TroCD"/>
</dbReference>
<dbReference type="Gene3D" id="1.10.3470.10">
    <property type="entry name" value="ABC transporter involved in vitamin B12 uptake, BtuC"/>
    <property type="match status" value="1"/>
</dbReference>
<feature type="transmembrane region" description="Helical" evidence="8">
    <location>
        <begin position="218"/>
        <end position="239"/>
    </location>
</feature>
<dbReference type="GO" id="GO:0043190">
    <property type="term" value="C:ATP-binding cassette (ABC) transporter complex"/>
    <property type="evidence" value="ECO:0007669"/>
    <property type="project" value="InterPro"/>
</dbReference>
<dbReference type="PANTHER" id="PTHR30477:SF13">
    <property type="entry name" value="IRON TRANSPORT SYSTEM MEMBRANE PROTEIN HI_0360-RELATED"/>
    <property type="match status" value="1"/>
</dbReference>
<feature type="transmembrane region" description="Helical" evidence="8">
    <location>
        <begin position="13"/>
        <end position="37"/>
    </location>
</feature>
<dbReference type="PANTHER" id="PTHR30477">
    <property type="entry name" value="ABC-TRANSPORTER METAL-BINDING PROTEIN"/>
    <property type="match status" value="1"/>
</dbReference>
<accession>A0A1Q9HP61</accession>
<evidence type="ECO:0000256" key="4">
    <source>
        <dbReference type="ARBA" id="ARBA00022692"/>
    </source>
</evidence>
<dbReference type="FunFam" id="1.10.3470.10:FF:000003">
    <property type="entry name" value="Iron ABC transporter permease SitD"/>
    <property type="match status" value="1"/>
</dbReference>
<comment type="similarity">
    <text evidence="2 7">Belongs to the ABC-3 integral membrane protein family.</text>
</comment>
<keyword evidence="5 8" id="KW-1133">Transmembrane helix</keyword>
<organism evidence="9 10">
    <name type="scientific">Vibrio panuliri</name>
    <dbReference type="NCBI Taxonomy" id="1381081"/>
    <lineage>
        <taxon>Bacteria</taxon>
        <taxon>Pseudomonadati</taxon>
        <taxon>Pseudomonadota</taxon>
        <taxon>Gammaproteobacteria</taxon>
        <taxon>Vibrionales</taxon>
        <taxon>Vibrionaceae</taxon>
        <taxon>Vibrio</taxon>
    </lineage>
</organism>
<evidence type="ECO:0000256" key="6">
    <source>
        <dbReference type="ARBA" id="ARBA00023136"/>
    </source>
</evidence>
<keyword evidence="6 8" id="KW-0472">Membrane</keyword>
<keyword evidence="3" id="KW-0410">Iron transport</keyword>
<feature type="transmembrane region" description="Helical" evidence="8">
    <location>
        <begin position="245"/>
        <end position="266"/>
    </location>
</feature>
<dbReference type="SUPFAM" id="SSF81345">
    <property type="entry name" value="ABC transporter involved in vitamin B12 uptake, BtuC"/>
    <property type="match status" value="1"/>
</dbReference>
<dbReference type="GO" id="GO:0010043">
    <property type="term" value="P:response to zinc ion"/>
    <property type="evidence" value="ECO:0007669"/>
    <property type="project" value="TreeGrafter"/>
</dbReference>
<feature type="transmembrane region" description="Helical" evidence="8">
    <location>
        <begin position="135"/>
        <end position="153"/>
    </location>
</feature>
<feature type="transmembrane region" description="Helical" evidence="8">
    <location>
        <begin position="178"/>
        <end position="206"/>
    </location>
</feature>
<dbReference type="Pfam" id="PF00950">
    <property type="entry name" value="ABC-3"/>
    <property type="match status" value="1"/>
</dbReference>
<dbReference type="Proteomes" id="UP000186313">
    <property type="component" value="Unassembled WGS sequence"/>
</dbReference>
<dbReference type="OrthoDB" id="9804300at2"/>
<keyword evidence="3" id="KW-0408">Iron</keyword>
<dbReference type="GO" id="GO:0006826">
    <property type="term" value="P:iron ion transport"/>
    <property type="evidence" value="ECO:0007669"/>
    <property type="project" value="UniProtKB-KW"/>
</dbReference>
<reference evidence="9 10" key="1">
    <citation type="submission" date="2016-09" db="EMBL/GenBank/DDBJ databases">
        <title>Genomic Taxonomy of the Vibrionaceae.</title>
        <authorList>
            <person name="Gonzalez-Castillo A."/>
            <person name="Gomez-Gil B."/>
            <person name="Enciso-Ibarra K."/>
        </authorList>
    </citation>
    <scope>NUCLEOTIDE SEQUENCE [LARGE SCALE GENOMIC DNA]</scope>
    <source>
        <strain evidence="9 10">CAIM 703</strain>
    </source>
</reference>
<sequence>MFDLLLEPFAYQYMTNAMIAAALVGGVCAFLSAFLVLKGWSLMGDALSHAVVPGVAGAYALGLPFSVGAFFSGFLAAGSIFFIKSLSSLREDAIIGFVFTTFFAAGMLMISLNPTSVDVQTIIFGNILAVDSDDLQQMLIIGSVSLAILFFIWKDLMLLFFDENQAASVGLSAGKLKVVFFALLSACTVASLQLVGAVLVIALVIIPGATAYLLTDRFGVMLTLATVIGVVSALFGTYLSYYVDGVTGGLIVLTQAATFIIAFLFAPKYGVLKARYSIQIKKQPTEQWRERDV</sequence>
<evidence type="ECO:0000256" key="8">
    <source>
        <dbReference type="SAM" id="Phobius"/>
    </source>
</evidence>
<keyword evidence="7" id="KW-0813">Transport</keyword>
<evidence type="ECO:0000256" key="5">
    <source>
        <dbReference type="ARBA" id="ARBA00022989"/>
    </source>
</evidence>
<keyword evidence="4 7" id="KW-0812">Transmembrane</keyword>
<dbReference type="InterPro" id="IPR037294">
    <property type="entry name" value="ABC_BtuC-like"/>
</dbReference>
<evidence type="ECO:0000256" key="3">
    <source>
        <dbReference type="ARBA" id="ARBA00022496"/>
    </source>
</evidence>
<dbReference type="EMBL" id="MJMJ01000002">
    <property type="protein sequence ID" value="OLQ92639.1"/>
    <property type="molecule type" value="Genomic_DNA"/>
</dbReference>
<dbReference type="CDD" id="cd06550">
    <property type="entry name" value="TM_ABC_iron-siderophores_like"/>
    <property type="match status" value="1"/>
</dbReference>
<gene>
    <name evidence="9" type="ORF">BIY22_15035</name>
</gene>
<dbReference type="GO" id="GO:0055085">
    <property type="term" value="P:transmembrane transport"/>
    <property type="evidence" value="ECO:0007669"/>
    <property type="project" value="InterPro"/>
</dbReference>
<evidence type="ECO:0008006" key="11">
    <source>
        <dbReference type="Google" id="ProtNLM"/>
    </source>
</evidence>
<comment type="subcellular location">
    <subcellularLocation>
        <location evidence="7">Cell membrane</location>
        <topology evidence="7">Multi-pass membrane protein</topology>
    </subcellularLocation>
    <subcellularLocation>
        <location evidence="1">Membrane</location>
        <topology evidence="1">Multi-pass membrane protein</topology>
    </subcellularLocation>
</comment>
<name>A0A1Q9HP61_9VIBR</name>
<evidence type="ECO:0000313" key="10">
    <source>
        <dbReference type="Proteomes" id="UP000186313"/>
    </source>
</evidence>
<feature type="transmembrane region" description="Helical" evidence="8">
    <location>
        <begin position="94"/>
        <end position="114"/>
    </location>
</feature>
<dbReference type="RefSeq" id="WP_075706292.1">
    <property type="nucleotide sequence ID" value="NZ_MJMJ01000002.1"/>
</dbReference>